<protein>
    <submittedName>
        <fullName evidence="1">Uncharacterized protein</fullName>
    </submittedName>
</protein>
<accession>A0A2G3E2D0</accession>
<dbReference type="Proteomes" id="UP000224563">
    <property type="component" value="Unassembled WGS sequence"/>
</dbReference>
<reference evidence="1 2" key="1">
    <citation type="submission" date="2017-10" db="EMBL/GenBank/DDBJ databases">
        <title>Resolving the taxonomy of Roseburia spp., Eubacterium rectale and Agathobacter spp. through phylogenomic analysis.</title>
        <authorList>
            <person name="Sheridan P.O."/>
            <person name="Walker A.W."/>
            <person name="Duncan S.H."/>
            <person name="Scott K.P."/>
            <person name="Toole P.W.O."/>
            <person name="Luis P."/>
            <person name="Flint H.J."/>
        </authorList>
    </citation>
    <scope>NUCLEOTIDE SEQUENCE [LARGE SCALE GENOMIC DNA]</scope>
    <source>
        <strain evidence="1 2">JK623</strain>
    </source>
</reference>
<dbReference type="RefSeq" id="WP_099386378.1">
    <property type="nucleotide sequence ID" value="NZ_JANSWH010000033.1"/>
</dbReference>
<organism evidence="1 2">
    <name type="scientific">Agathobacter ruminis</name>
    <dbReference type="NCBI Taxonomy" id="1712665"/>
    <lineage>
        <taxon>Bacteria</taxon>
        <taxon>Bacillati</taxon>
        <taxon>Bacillota</taxon>
        <taxon>Clostridia</taxon>
        <taxon>Lachnospirales</taxon>
        <taxon>Lachnospiraceae</taxon>
        <taxon>Agathobacter</taxon>
    </lineage>
</organism>
<proteinExistence type="predicted"/>
<name>A0A2G3E2D0_9FIRM</name>
<evidence type="ECO:0000313" key="2">
    <source>
        <dbReference type="Proteomes" id="UP000224563"/>
    </source>
</evidence>
<reference evidence="1 2" key="2">
    <citation type="submission" date="2017-10" db="EMBL/GenBank/DDBJ databases">
        <authorList>
            <person name="Banno H."/>
            <person name="Chua N.-H."/>
        </authorList>
    </citation>
    <scope>NUCLEOTIDE SEQUENCE [LARGE SCALE GENOMIC DNA]</scope>
    <source>
        <strain evidence="1 2">JK623</strain>
    </source>
</reference>
<dbReference type="EMBL" id="PDYG01000069">
    <property type="protein sequence ID" value="PHU37310.1"/>
    <property type="molecule type" value="Genomic_DNA"/>
</dbReference>
<keyword evidence="2" id="KW-1185">Reference proteome</keyword>
<comment type="caution">
    <text evidence="1">The sequence shown here is derived from an EMBL/GenBank/DDBJ whole genome shotgun (WGS) entry which is preliminary data.</text>
</comment>
<dbReference type="AlphaFoldDB" id="A0A2G3E2D0"/>
<evidence type="ECO:0000313" key="1">
    <source>
        <dbReference type="EMBL" id="PHU37310.1"/>
    </source>
</evidence>
<sequence>MTTDELKEKMFKFAYHEALNDATGQSAYRGKKSDIENNAGAEEKVKKYIDSLFNPPNLCFYDTAKKVSDAINDVEFTFGNIQKLINMTAKYLYLGCYSDEKLRECFKNCHCPMDRVMIDKVFKEYKQAFVEKNKGNENLLTIPYGDGKKGKDKSKICWSKIKFADEDSPCSHKIYENYQEMVRAITNDMGIYPLELDYALWESTKG</sequence>
<gene>
    <name evidence="1" type="ORF">CSX02_08640</name>
</gene>